<evidence type="ECO:0000313" key="2">
    <source>
        <dbReference type="Proteomes" id="UP000004578"/>
    </source>
</evidence>
<organism evidence="1 2">
    <name type="scientific">Schaalia georgiae F0490</name>
    <dbReference type="NCBI Taxonomy" id="1125717"/>
    <lineage>
        <taxon>Bacteria</taxon>
        <taxon>Bacillati</taxon>
        <taxon>Actinomycetota</taxon>
        <taxon>Actinomycetes</taxon>
        <taxon>Actinomycetales</taxon>
        <taxon>Actinomycetaceae</taxon>
        <taxon>Schaalia</taxon>
    </lineage>
</organism>
<dbReference type="PATRIC" id="fig|1125717.3.peg.1104"/>
<protein>
    <submittedName>
        <fullName evidence="1">Uncharacterized protein</fullName>
    </submittedName>
</protein>
<dbReference type="AlphaFoldDB" id="J1HJN5"/>
<reference evidence="1 2" key="1">
    <citation type="submission" date="2012-05" db="EMBL/GenBank/DDBJ databases">
        <authorList>
            <person name="Harkins D.M."/>
            <person name="Madupu R."/>
            <person name="Durkin A.S."/>
            <person name="Torralba M."/>
            <person name="Methe B."/>
            <person name="Sutton G.G."/>
            <person name="Nelson K.E."/>
        </authorList>
    </citation>
    <scope>NUCLEOTIDE SEQUENCE [LARGE SCALE GENOMIC DNA]</scope>
    <source>
        <strain evidence="1 2">F0490</strain>
    </source>
</reference>
<accession>J1HJN5</accession>
<name>J1HJN5_9ACTO</name>
<comment type="caution">
    <text evidence="1">The sequence shown here is derived from an EMBL/GenBank/DDBJ whole genome shotgun (WGS) entry which is preliminary data.</text>
</comment>
<dbReference type="Proteomes" id="UP000004578">
    <property type="component" value="Unassembled WGS sequence"/>
</dbReference>
<proteinExistence type="predicted"/>
<sequence>MGHWGCLSFLRVAGRSRLPARVPPWRDARYHSPFRMGVRQLGSASRAGQAGRPL</sequence>
<keyword evidence="2" id="KW-1185">Reference proteome</keyword>
<evidence type="ECO:0000313" key="1">
    <source>
        <dbReference type="EMBL" id="EJF45753.1"/>
    </source>
</evidence>
<dbReference type="EMBL" id="AKFS01000166">
    <property type="protein sequence ID" value="EJF45753.1"/>
    <property type="molecule type" value="Genomic_DNA"/>
</dbReference>
<gene>
    <name evidence="1" type="ORF">HMPREF1317_1513</name>
</gene>